<name>A0A9X9LSL3_GULGU</name>
<sequence>MTISLIWGTTGNCVSHTVLTSEYVLSVENCFAKEQLRGRWQSILALRTLSYFPSTSHILAGFSCSVWGQRKRQARRIIADFHVSFKYTISVFDGREN</sequence>
<dbReference type="EMBL" id="CYRY02014327">
    <property type="protein sequence ID" value="VCW84467.1"/>
    <property type="molecule type" value="Genomic_DNA"/>
</dbReference>
<gene>
    <name evidence="1" type="ORF">BN2614_LOCUS1</name>
</gene>
<evidence type="ECO:0000313" key="1">
    <source>
        <dbReference type="EMBL" id="VCW84467.1"/>
    </source>
</evidence>
<proteinExistence type="predicted"/>
<organism evidence="1 2">
    <name type="scientific">Gulo gulo</name>
    <name type="common">Wolverine</name>
    <name type="synonym">Gluton</name>
    <dbReference type="NCBI Taxonomy" id="48420"/>
    <lineage>
        <taxon>Eukaryota</taxon>
        <taxon>Metazoa</taxon>
        <taxon>Chordata</taxon>
        <taxon>Craniata</taxon>
        <taxon>Vertebrata</taxon>
        <taxon>Euteleostomi</taxon>
        <taxon>Mammalia</taxon>
        <taxon>Eutheria</taxon>
        <taxon>Laurasiatheria</taxon>
        <taxon>Carnivora</taxon>
        <taxon>Caniformia</taxon>
        <taxon>Musteloidea</taxon>
        <taxon>Mustelidae</taxon>
        <taxon>Guloninae</taxon>
        <taxon>Gulo</taxon>
    </lineage>
</organism>
<accession>A0A9X9LSL3</accession>
<protein>
    <submittedName>
        <fullName evidence="1">Uncharacterized protein</fullName>
    </submittedName>
</protein>
<feature type="non-terminal residue" evidence="1">
    <location>
        <position position="97"/>
    </location>
</feature>
<comment type="caution">
    <text evidence="1">The sequence shown here is derived from an EMBL/GenBank/DDBJ whole genome shotgun (WGS) entry which is preliminary data.</text>
</comment>
<keyword evidence="2" id="KW-1185">Reference proteome</keyword>
<dbReference type="AlphaFoldDB" id="A0A9X9LSL3"/>
<evidence type="ECO:0000313" key="2">
    <source>
        <dbReference type="Proteomes" id="UP000269945"/>
    </source>
</evidence>
<reference evidence="1 2" key="1">
    <citation type="submission" date="2018-10" db="EMBL/GenBank/DDBJ databases">
        <authorList>
            <person name="Ekblom R."/>
            <person name="Jareborg N."/>
        </authorList>
    </citation>
    <scope>NUCLEOTIDE SEQUENCE [LARGE SCALE GENOMIC DNA]</scope>
    <source>
        <tissue evidence="1">Muscle</tissue>
    </source>
</reference>
<dbReference type="Proteomes" id="UP000269945">
    <property type="component" value="Unassembled WGS sequence"/>
</dbReference>